<comment type="caution">
    <text evidence="2">The sequence shown here is derived from an EMBL/GenBank/DDBJ whole genome shotgun (WGS) entry which is preliminary data.</text>
</comment>
<sequence>MYFANEVDELLKLSNMNNESGISLIEVVASVVILTIILLGFFGMFLQSAKTTQTSEEIVDATYIAQKNMEELYLQTKNGVYSINNYEDAISNLGYTKIDDYYTKTIDSKNYIKLTVQTPVNGYNHLTRVVIYVIEINESKEVIKAQMENTLQWRE</sequence>
<dbReference type="Pfam" id="PF07963">
    <property type="entry name" value="N_methyl"/>
    <property type="match status" value="1"/>
</dbReference>
<dbReference type="Proteomes" id="UP000232688">
    <property type="component" value="Unassembled WGS sequence"/>
</dbReference>
<organism evidence="2 3">
    <name type="scientific">Rhizophagus irregularis</name>
    <dbReference type="NCBI Taxonomy" id="588596"/>
    <lineage>
        <taxon>Eukaryota</taxon>
        <taxon>Fungi</taxon>
        <taxon>Fungi incertae sedis</taxon>
        <taxon>Mucoromycota</taxon>
        <taxon>Glomeromycotina</taxon>
        <taxon>Glomeromycetes</taxon>
        <taxon>Glomerales</taxon>
        <taxon>Glomeraceae</taxon>
        <taxon>Rhizophagus</taxon>
    </lineage>
</organism>
<proteinExistence type="predicted"/>
<dbReference type="VEuPathDB" id="FungiDB:RhiirA1_483972"/>
<name>A0A2N0QJW1_9GLOM</name>
<evidence type="ECO:0000256" key="1">
    <source>
        <dbReference type="SAM" id="Phobius"/>
    </source>
</evidence>
<evidence type="ECO:0000313" key="3">
    <source>
        <dbReference type="Proteomes" id="UP000232688"/>
    </source>
</evidence>
<dbReference type="InterPro" id="IPR012902">
    <property type="entry name" value="N_methyl_site"/>
</dbReference>
<keyword evidence="1" id="KW-1133">Transmembrane helix</keyword>
<evidence type="ECO:0008006" key="4">
    <source>
        <dbReference type="Google" id="ProtNLM"/>
    </source>
</evidence>
<protein>
    <recommendedName>
        <fullName evidence="4">Prepilin-type N-terminal cleavage/methylation domain-containing protein</fullName>
    </recommendedName>
</protein>
<reference evidence="2 3" key="2">
    <citation type="submission" date="2017-10" db="EMBL/GenBank/DDBJ databases">
        <title>Genome analyses suggest a sexual origin of heterokaryosis in a supposedly ancient asexual fungus.</title>
        <authorList>
            <person name="Corradi N."/>
            <person name="Sedzielewska K."/>
            <person name="Noel J."/>
            <person name="Charron P."/>
            <person name="Farinelli L."/>
            <person name="Marton T."/>
            <person name="Kruger M."/>
            <person name="Pelin A."/>
            <person name="Brachmann A."/>
            <person name="Corradi N."/>
        </authorList>
    </citation>
    <scope>NUCLEOTIDE SEQUENCE [LARGE SCALE GENOMIC DNA]</scope>
    <source>
        <strain evidence="2 3">A1</strain>
    </source>
</reference>
<keyword evidence="1" id="KW-0812">Transmembrane</keyword>
<dbReference type="AlphaFoldDB" id="A0A2N0QJW1"/>
<dbReference type="EMBL" id="LLXH01007837">
    <property type="protein sequence ID" value="PKC51338.1"/>
    <property type="molecule type" value="Genomic_DNA"/>
</dbReference>
<feature type="transmembrane region" description="Helical" evidence="1">
    <location>
        <begin position="20"/>
        <end position="46"/>
    </location>
</feature>
<accession>A0A2N0QJW1</accession>
<keyword evidence="1" id="KW-0472">Membrane</keyword>
<evidence type="ECO:0000313" key="2">
    <source>
        <dbReference type="EMBL" id="PKC51338.1"/>
    </source>
</evidence>
<reference evidence="2 3" key="1">
    <citation type="submission" date="2017-10" db="EMBL/GenBank/DDBJ databases">
        <title>Extensive intraspecific genome diversity in a model arbuscular mycorrhizal fungus.</title>
        <authorList>
            <person name="Chen E.C.H."/>
            <person name="Morin E."/>
            <person name="Baudet D."/>
            <person name="Noel J."/>
            <person name="Ndikumana S."/>
            <person name="Charron P."/>
            <person name="St-Onge C."/>
            <person name="Giorgi J."/>
            <person name="Grigoriev I.V."/>
            <person name="Roux C."/>
            <person name="Martin F.M."/>
            <person name="Corradi N."/>
        </authorList>
    </citation>
    <scope>NUCLEOTIDE SEQUENCE [LARGE SCALE GENOMIC DNA]</scope>
    <source>
        <strain evidence="2 3">A1</strain>
    </source>
</reference>
<gene>
    <name evidence="2" type="ORF">RhiirA1_483972</name>
</gene>